<evidence type="ECO:0000313" key="3">
    <source>
        <dbReference type="Proteomes" id="UP001590951"/>
    </source>
</evidence>
<dbReference type="EMBL" id="JBHFEH010000010">
    <property type="protein sequence ID" value="KAL2055676.1"/>
    <property type="molecule type" value="Genomic_DNA"/>
</dbReference>
<reference evidence="2 3" key="1">
    <citation type="submission" date="2024-09" db="EMBL/GenBank/DDBJ databases">
        <title>Rethinking Asexuality: The Enigmatic Case of Functional Sexual Genes in Lepraria (Stereocaulaceae).</title>
        <authorList>
            <person name="Doellman M."/>
            <person name="Sun Y."/>
            <person name="Barcenas-Pena A."/>
            <person name="Lumbsch H.T."/>
            <person name="Grewe F."/>
        </authorList>
    </citation>
    <scope>NUCLEOTIDE SEQUENCE [LARGE SCALE GENOMIC DNA]</scope>
    <source>
        <strain evidence="2 3">Grewe 0041</strain>
    </source>
</reference>
<name>A0ABR4BCV5_9LECA</name>
<proteinExistence type="predicted"/>
<accession>A0ABR4BCV5</accession>
<comment type="caution">
    <text evidence="2">The sequence shown here is derived from an EMBL/GenBank/DDBJ whole genome shotgun (WGS) entry which is preliminary data.</text>
</comment>
<keyword evidence="1" id="KW-0732">Signal</keyword>
<protein>
    <submittedName>
        <fullName evidence="2">Uncharacterized protein</fullName>
    </submittedName>
</protein>
<feature type="signal peptide" evidence="1">
    <location>
        <begin position="1"/>
        <end position="23"/>
    </location>
</feature>
<feature type="chain" id="PRO_5046271695" evidence="1">
    <location>
        <begin position="24"/>
        <end position="201"/>
    </location>
</feature>
<keyword evidence="3" id="KW-1185">Reference proteome</keyword>
<sequence length="201" mass="21861">MKSHKLLTLYPILSLLSISTATAAAVSSSPQPSISQVFNPSSNLTGPSPPLQKLSYNGSNFVRFYVPNSNIALDFDQQRPLIAAGDVLMCLVTALAEIFGQPATQTLPGSSNFYYRSAFVHIQDLDPTPGRMLTYGDMVTTLRGVGEYMTRNNRFLNSRFWIWDVSTFEDVKIGLGALANNPVLHGTSANRVQLGAPTDTS</sequence>
<dbReference type="Proteomes" id="UP001590951">
    <property type="component" value="Unassembled WGS sequence"/>
</dbReference>
<organism evidence="2 3">
    <name type="scientific">Lepraria finkii</name>
    <dbReference type="NCBI Taxonomy" id="1340010"/>
    <lineage>
        <taxon>Eukaryota</taxon>
        <taxon>Fungi</taxon>
        <taxon>Dikarya</taxon>
        <taxon>Ascomycota</taxon>
        <taxon>Pezizomycotina</taxon>
        <taxon>Lecanoromycetes</taxon>
        <taxon>OSLEUM clade</taxon>
        <taxon>Lecanoromycetidae</taxon>
        <taxon>Lecanorales</taxon>
        <taxon>Lecanorineae</taxon>
        <taxon>Stereocaulaceae</taxon>
        <taxon>Lepraria</taxon>
    </lineage>
</organism>
<gene>
    <name evidence="2" type="ORF">ABVK25_003918</name>
</gene>
<evidence type="ECO:0000313" key="2">
    <source>
        <dbReference type="EMBL" id="KAL2055676.1"/>
    </source>
</evidence>
<evidence type="ECO:0000256" key="1">
    <source>
        <dbReference type="SAM" id="SignalP"/>
    </source>
</evidence>